<proteinExistence type="predicted"/>
<organism evidence="1">
    <name type="scientific">uncultured Rubrobacteraceae bacterium</name>
    <dbReference type="NCBI Taxonomy" id="349277"/>
    <lineage>
        <taxon>Bacteria</taxon>
        <taxon>Bacillati</taxon>
        <taxon>Actinomycetota</taxon>
        <taxon>Rubrobacteria</taxon>
        <taxon>Rubrobacterales</taxon>
        <taxon>Rubrobacteraceae</taxon>
        <taxon>environmental samples</taxon>
    </lineage>
</organism>
<name>A0A6J4RJZ9_9ACTN</name>
<protein>
    <submittedName>
        <fullName evidence="1">Uncharacterized protein</fullName>
    </submittedName>
</protein>
<accession>A0A6J4RJZ9</accession>
<sequence length="49" mass="5363">KRRRQHNREREWWQLNVIDIGGLKPPGSNTARFVGADHGAGAIGGTPQG</sequence>
<dbReference type="AlphaFoldDB" id="A0A6J4RJZ9"/>
<dbReference type="EMBL" id="CADCVK010000091">
    <property type="protein sequence ID" value="CAA9468243.1"/>
    <property type="molecule type" value="Genomic_DNA"/>
</dbReference>
<evidence type="ECO:0000313" key="1">
    <source>
        <dbReference type="EMBL" id="CAA9468243.1"/>
    </source>
</evidence>
<feature type="non-terminal residue" evidence="1">
    <location>
        <position position="1"/>
    </location>
</feature>
<reference evidence="1" key="1">
    <citation type="submission" date="2020-02" db="EMBL/GenBank/DDBJ databases">
        <authorList>
            <person name="Meier V. D."/>
        </authorList>
    </citation>
    <scope>NUCLEOTIDE SEQUENCE</scope>
    <source>
        <strain evidence="1">AVDCRST_MAG12</strain>
    </source>
</reference>
<gene>
    <name evidence="1" type="ORF">AVDCRST_MAG12-529</name>
</gene>